<comment type="caution">
    <text evidence="1">The sequence shown here is derived from an EMBL/GenBank/DDBJ whole genome shotgun (WGS) entry which is preliminary data.</text>
</comment>
<name>A0ACC2W4K5_9TREE</name>
<evidence type="ECO:0000313" key="1">
    <source>
        <dbReference type="EMBL" id="KAJ9105776.1"/>
    </source>
</evidence>
<proteinExistence type="predicted"/>
<dbReference type="Proteomes" id="UP001230649">
    <property type="component" value="Unassembled WGS sequence"/>
</dbReference>
<accession>A0ACC2W4K5</accession>
<protein>
    <submittedName>
        <fullName evidence="1">Uncharacterized protein</fullName>
    </submittedName>
</protein>
<keyword evidence="2" id="KW-1185">Reference proteome</keyword>
<dbReference type="EMBL" id="JASBWS010000047">
    <property type="protein sequence ID" value="KAJ9105776.1"/>
    <property type="molecule type" value="Genomic_DNA"/>
</dbReference>
<sequence length="236" mass="24151">MAFTSFLSDKQAYTGQQTAPAPATSSQLFESATFDSSASSSSGVPPVAAPALPTSSDLFAASAYDPAKLHPLAALGDNLDYLALEDAKVADLPGAGSALPSRGWADELCYGTGSTYLSGLVLGGAWGLKEGMQRPLGSSSSMKLRINSILNACTRRGSFLGNNLGILALFYNGVNSSIDAYRGKHDTYGAIAAGALSGVIYKATAGLKPAIAGGVVMAGVSTVWSFAKQKVLEIDL</sequence>
<gene>
    <name evidence="1" type="ORF">QFC20_004263</name>
</gene>
<evidence type="ECO:0000313" key="2">
    <source>
        <dbReference type="Proteomes" id="UP001230649"/>
    </source>
</evidence>
<organism evidence="1 2">
    <name type="scientific">Naganishia adeliensis</name>
    <dbReference type="NCBI Taxonomy" id="92952"/>
    <lineage>
        <taxon>Eukaryota</taxon>
        <taxon>Fungi</taxon>
        <taxon>Dikarya</taxon>
        <taxon>Basidiomycota</taxon>
        <taxon>Agaricomycotina</taxon>
        <taxon>Tremellomycetes</taxon>
        <taxon>Filobasidiales</taxon>
        <taxon>Filobasidiaceae</taxon>
        <taxon>Naganishia</taxon>
    </lineage>
</organism>
<reference evidence="1" key="1">
    <citation type="submission" date="2023-04" db="EMBL/GenBank/DDBJ databases">
        <title>Draft Genome sequencing of Naganishia species isolated from polar environments using Oxford Nanopore Technology.</title>
        <authorList>
            <person name="Leo P."/>
            <person name="Venkateswaran K."/>
        </authorList>
    </citation>
    <scope>NUCLEOTIDE SEQUENCE</scope>
    <source>
        <strain evidence="1">MNA-CCFEE 5262</strain>
    </source>
</reference>